<feature type="signal peptide" evidence="3">
    <location>
        <begin position="1"/>
        <end position="20"/>
    </location>
</feature>
<feature type="active site" description="Proton donor" evidence="1">
    <location>
        <position position="458"/>
    </location>
</feature>
<dbReference type="Gene3D" id="1.10.390.10">
    <property type="entry name" value="Neutral Protease Domain 2"/>
    <property type="match status" value="1"/>
</dbReference>
<proteinExistence type="predicted"/>
<dbReference type="PANTHER" id="PTHR45726">
    <property type="entry name" value="LEUKOTRIENE A-4 HYDROLASE"/>
    <property type="match status" value="1"/>
</dbReference>
<keyword evidence="2" id="KW-0862">Zinc</keyword>
<organism evidence="5">
    <name type="scientific">Oscillatoriales cyanobacterium SpSt-418</name>
    <dbReference type="NCBI Taxonomy" id="2282169"/>
    <lineage>
        <taxon>Bacteria</taxon>
        <taxon>Bacillati</taxon>
        <taxon>Cyanobacteriota</taxon>
        <taxon>Cyanophyceae</taxon>
        <taxon>Oscillatoriophycideae</taxon>
        <taxon>Oscillatoriales</taxon>
    </lineage>
</organism>
<sequence>MKFLRRFVTFWALFALTAIAVISLDSHRSLSTDPSQVQSAQINGSPQKLALLPDYSRDIDCFATANHYQIEAKLRLEQGNAVIQGLQNVRYTNHSPNPLQEVVFRLYPNIPSLQKTAQLQVTATRLAGKPLTSTLSSNNTVLTVQLPTPLPPSQSVELDLEFVTQIRQNQRGASFGRMGYIDDVITAGSWYPALSVYEAQRGWWVTSIPAPITDATGNVESDSDPTYTETSLFEVKLTVPRSLAVISNGVQVNRQTNTDGTVTYHSITGPMREQVWVASSRYEKTQAEVDGVKLNIWYYRDRANANSRSTRNALELTQKSLVAFNQQFGAYPYRELQVVQNPVSTGLEFPGLVLINSNAWNKTAIQRLVVHEVAHQWFYGLVGNNQVEHPWLDEGLATYAERVYQLFYADAKTAEKLNRYAQQSIKEFDQAIATGNLPDLRLNLPVADFKEFYGLFAYKRGSDFYIQLEQQLGQAAVYQALRQYVQQHRYEIATIRDPKAALEQASGKKLDEVYAKWIGSYQKDDKPATARVCQSAPS</sequence>
<keyword evidence="3" id="KW-0732">Signal</keyword>
<evidence type="ECO:0000259" key="4">
    <source>
        <dbReference type="Pfam" id="PF01433"/>
    </source>
</evidence>
<dbReference type="CDD" id="cd09604">
    <property type="entry name" value="M1_APN_like"/>
    <property type="match status" value="1"/>
</dbReference>
<protein>
    <submittedName>
        <fullName evidence="5">M1 family peptidase</fullName>
    </submittedName>
</protein>
<dbReference type="EMBL" id="DSRU01000110">
    <property type="protein sequence ID" value="HFM97772.1"/>
    <property type="molecule type" value="Genomic_DNA"/>
</dbReference>
<evidence type="ECO:0000256" key="1">
    <source>
        <dbReference type="PIRSR" id="PIRSR634015-1"/>
    </source>
</evidence>
<reference evidence="5" key="1">
    <citation type="journal article" date="2020" name="mSystems">
        <title>Genome- and Community-Level Interaction Insights into Carbon Utilization and Element Cycling Functions of Hydrothermarchaeota in Hydrothermal Sediment.</title>
        <authorList>
            <person name="Zhou Z."/>
            <person name="Liu Y."/>
            <person name="Xu W."/>
            <person name="Pan J."/>
            <person name="Luo Z.H."/>
            <person name="Li M."/>
        </authorList>
    </citation>
    <scope>NUCLEOTIDE SEQUENCE [LARGE SCALE GENOMIC DNA]</scope>
    <source>
        <strain evidence="5">SpSt-418</strain>
    </source>
</reference>
<dbReference type="GO" id="GO:0008270">
    <property type="term" value="F:zinc ion binding"/>
    <property type="evidence" value="ECO:0007669"/>
    <property type="project" value="InterPro"/>
</dbReference>
<accession>A0A7C3PC88</accession>
<keyword evidence="2" id="KW-0479">Metal-binding</keyword>
<feature type="binding site" evidence="2">
    <location>
        <position position="371"/>
    </location>
    <ligand>
        <name>Zn(2+)</name>
        <dbReference type="ChEBI" id="CHEBI:29105"/>
        <note>catalytic</note>
    </ligand>
</feature>
<dbReference type="InterPro" id="IPR034015">
    <property type="entry name" value="M1_LTA4H"/>
</dbReference>
<feature type="active site" description="Proton acceptor" evidence="1">
    <location>
        <position position="372"/>
    </location>
</feature>
<feature type="binding site" evidence="2">
    <location>
        <position position="375"/>
    </location>
    <ligand>
        <name>Zn(2+)</name>
        <dbReference type="ChEBI" id="CHEBI:29105"/>
        <note>catalytic</note>
    </ligand>
</feature>
<name>A0A7C3PC88_9CYAN</name>
<evidence type="ECO:0000313" key="5">
    <source>
        <dbReference type="EMBL" id="HFM97772.1"/>
    </source>
</evidence>
<feature type="domain" description="Peptidase M1 membrane alanine aminopeptidase" evidence="4">
    <location>
        <begin position="313"/>
        <end position="517"/>
    </location>
</feature>
<comment type="cofactor">
    <cofactor evidence="2">
        <name>Zn(2+)</name>
        <dbReference type="ChEBI" id="CHEBI:29105"/>
    </cofactor>
    <text evidence="2">Binds 1 zinc ion per subunit.</text>
</comment>
<dbReference type="AlphaFoldDB" id="A0A7C3PC88"/>
<gene>
    <name evidence="5" type="ORF">ENR64_08375</name>
</gene>
<dbReference type="InterPro" id="IPR014782">
    <property type="entry name" value="Peptidase_M1_dom"/>
</dbReference>
<dbReference type="InterPro" id="IPR027268">
    <property type="entry name" value="Peptidase_M4/M1_CTD_sf"/>
</dbReference>
<evidence type="ECO:0000256" key="2">
    <source>
        <dbReference type="PIRSR" id="PIRSR634015-3"/>
    </source>
</evidence>
<dbReference type="PANTHER" id="PTHR45726:SF3">
    <property type="entry name" value="LEUKOTRIENE A-4 HYDROLASE"/>
    <property type="match status" value="1"/>
</dbReference>
<feature type="chain" id="PRO_5028409202" evidence="3">
    <location>
        <begin position="21"/>
        <end position="538"/>
    </location>
</feature>
<dbReference type="InterPro" id="IPR042097">
    <property type="entry name" value="Aminopeptidase_N-like_N_sf"/>
</dbReference>
<feature type="binding site" evidence="2">
    <location>
        <position position="394"/>
    </location>
    <ligand>
        <name>Zn(2+)</name>
        <dbReference type="ChEBI" id="CHEBI:29105"/>
        <note>catalytic</note>
    </ligand>
</feature>
<dbReference type="Pfam" id="PF01433">
    <property type="entry name" value="Peptidase_M1"/>
    <property type="match status" value="1"/>
</dbReference>
<dbReference type="GO" id="GO:0008237">
    <property type="term" value="F:metallopeptidase activity"/>
    <property type="evidence" value="ECO:0007669"/>
    <property type="project" value="InterPro"/>
</dbReference>
<comment type="caution">
    <text evidence="5">The sequence shown here is derived from an EMBL/GenBank/DDBJ whole genome shotgun (WGS) entry which is preliminary data.</text>
</comment>
<evidence type="ECO:0000256" key="3">
    <source>
        <dbReference type="SAM" id="SignalP"/>
    </source>
</evidence>
<dbReference type="SUPFAM" id="SSF55486">
    <property type="entry name" value="Metalloproteases ('zincins'), catalytic domain"/>
    <property type="match status" value="1"/>
</dbReference>
<dbReference type="Gene3D" id="2.60.40.1730">
    <property type="entry name" value="tricorn interacting facor f3 domain"/>
    <property type="match status" value="1"/>
</dbReference>